<dbReference type="EMBL" id="MZNU01000361">
    <property type="protein sequence ID" value="OWO99375.1"/>
    <property type="molecule type" value="Genomic_DNA"/>
</dbReference>
<dbReference type="AlphaFoldDB" id="A0A218YUT3"/>
<dbReference type="InParanoid" id="A0A218YUT3"/>
<comment type="caution">
    <text evidence="1">The sequence shown here is derived from an EMBL/GenBank/DDBJ whole genome shotgun (WGS) entry which is preliminary data.</text>
</comment>
<accession>A0A218YUT3</accession>
<evidence type="ECO:0000313" key="1">
    <source>
        <dbReference type="EMBL" id="OWO99375.1"/>
    </source>
</evidence>
<protein>
    <submittedName>
        <fullName evidence="1">Uncharacterized protein</fullName>
    </submittedName>
</protein>
<organism evidence="1 2">
    <name type="scientific">Diplocarpon coronariae</name>
    <dbReference type="NCBI Taxonomy" id="2795749"/>
    <lineage>
        <taxon>Eukaryota</taxon>
        <taxon>Fungi</taxon>
        <taxon>Dikarya</taxon>
        <taxon>Ascomycota</taxon>
        <taxon>Pezizomycotina</taxon>
        <taxon>Leotiomycetes</taxon>
        <taxon>Helotiales</taxon>
        <taxon>Drepanopezizaceae</taxon>
        <taxon>Diplocarpon</taxon>
    </lineage>
</organism>
<sequence>MPAALQFVGYSYSSVASTVAEKSSGTSGSILHGRDWCQLDSRRADPHAGVSTRNGSIGKITEVPDSNPGHESLNPDFHSTVIAQLRGQPLQACSLSMNPPPTLNVESACPPPHHSRGFLSGGGLQFLNFDIFLSCFRGSPYTPTILTTHPSLSRVWAKQSTAG</sequence>
<keyword evidence="2" id="KW-1185">Reference proteome</keyword>
<gene>
    <name evidence="1" type="ORF">B2J93_8772</name>
</gene>
<dbReference type="Proteomes" id="UP000242519">
    <property type="component" value="Unassembled WGS sequence"/>
</dbReference>
<proteinExistence type="predicted"/>
<evidence type="ECO:0000313" key="2">
    <source>
        <dbReference type="Proteomes" id="UP000242519"/>
    </source>
</evidence>
<reference evidence="1 2" key="1">
    <citation type="submission" date="2017-04" db="EMBL/GenBank/DDBJ databases">
        <title>Draft genome sequence of Marssonina coronaria NL1: causal agent of apple blotch.</title>
        <authorList>
            <person name="Cheng Q."/>
        </authorList>
    </citation>
    <scope>NUCLEOTIDE SEQUENCE [LARGE SCALE GENOMIC DNA]</scope>
    <source>
        <strain evidence="1 2">NL1</strain>
    </source>
</reference>
<name>A0A218YUT3_9HELO</name>